<evidence type="ECO:0000313" key="1">
    <source>
        <dbReference type="EMBL" id="KAK8889127.1"/>
    </source>
</evidence>
<reference evidence="1 2" key="1">
    <citation type="submission" date="2024-04" db="EMBL/GenBank/DDBJ databases">
        <title>Tritrichomonas musculus Genome.</title>
        <authorList>
            <person name="Alves-Ferreira E."/>
            <person name="Grigg M."/>
            <person name="Lorenzi H."/>
            <person name="Galac M."/>
        </authorList>
    </citation>
    <scope>NUCLEOTIDE SEQUENCE [LARGE SCALE GENOMIC DNA]</scope>
    <source>
        <strain evidence="1 2">EAF2021</strain>
    </source>
</reference>
<dbReference type="Proteomes" id="UP001470230">
    <property type="component" value="Unassembled WGS sequence"/>
</dbReference>
<keyword evidence="2" id="KW-1185">Reference proteome</keyword>
<dbReference type="EMBL" id="JAPFFF010000005">
    <property type="protein sequence ID" value="KAK8889127.1"/>
    <property type="molecule type" value="Genomic_DNA"/>
</dbReference>
<proteinExistence type="predicted"/>
<comment type="caution">
    <text evidence="1">The sequence shown here is derived from an EMBL/GenBank/DDBJ whole genome shotgun (WGS) entry which is preliminary data.</text>
</comment>
<protein>
    <submittedName>
        <fullName evidence="1">Uncharacterized protein</fullName>
    </submittedName>
</protein>
<accession>A0ABR2KFA6</accession>
<sequence>MTELTKLLEMNDMNKLKYELSRLVKAKDYKTVNKSQSRNPNTWLFDTKENNEEIPCDDKHFLKCKGVMNFEFRSRIIVN</sequence>
<gene>
    <name evidence="1" type="ORF">M9Y10_033871</name>
</gene>
<evidence type="ECO:0000313" key="2">
    <source>
        <dbReference type="Proteomes" id="UP001470230"/>
    </source>
</evidence>
<organism evidence="1 2">
    <name type="scientific">Tritrichomonas musculus</name>
    <dbReference type="NCBI Taxonomy" id="1915356"/>
    <lineage>
        <taxon>Eukaryota</taxon>
        <taxon>Metamonada</taxon>
        <taxon>Parabasalia</taxon>
        <taxon>Tritrichomonadida</taxon>
        <taxon>Tritrichomonadidae</taxon>
        <taxon>Tritrichomonas</taxon>
    </lineage>
</organism>
<name>A0ABR2KFA6_9EUKA</name>